<accession>A0A1Y1JF84</accession>
<evidence type="ECO:0000313" key="2">
    <source>
        <dbReference type="EMBL" id="GAW81199.1"/>
    </source>
</evidence>
<protein>
    <submittedName>
        <fullName evidence="2">Uncharacterized protein</fullName>
    </submittedName>
</protein>
<name>A0A1Y1JF84_PLAGO</name>
<dbReference type="Proteomes" id="UP000195521">
    <property type="component" value="Unassembled WGS sequence"/>
</dbReference>
<dbReference type="OMA" id="NYYNYVR"/>
<dbReference type="RefSeq" id="XP_028543788.1">
    <property type="nucleotide sequence ID" value="XM_028687987.1"/>
</dbReference>
<organism evidence="2 3">
    <name type="scientific">Plasmodium gonderi</name>
    <dbReference type="NCBI Taxonomy" id="77519"/>
    <lineage>
        <taxon>Eukaryota</taxon>
        <taxon>Sar</taxon>
        <taxon>Alveolata</taxon>
        <taxon>Apicomplexa</taxon>
        <taxon>Aconoidasida</taxon>
        <taxon>Haemosporida</taxon>
        <taxon>Plasmodiidae</taxon>
        <taxon>Plasmodium</taxon>
        <taxon>Plasmodium (Plasmodium)</taxon>
    </lineage>
</organism>
<comment type="caution">
    <text evidence="2">The sequence shown here is derived from an EMBL/GenBank/DDBJ whole genome shotgun (WGS) entry which is preliminary data.</text>
</comment>
<keyword evidence="3" id="KW-1185">Reference proteome</keyword>
<sequence>MASLRLNMNTSQEVILHQICEIVKSENIKDLPNHVQEKINHFLLEFYEKNKFFTCTELENINSLLALLISNFKESINEKFYEHILLQHFKNASTSFVKTNIIEEESYVNQTKQYFLCLLDLVIHLKKRKQKEKGDTTNSDESYCLIVSIVKYLNAFLVSTLRLIKDNCFPHLYFMIIREGKIIETLRIAYGQNEELDEDIIHSFLLLSERKEFDGDIIKCGILNKFITSKILLQFNGSYKNSLLIQVIINVIVRNLKKVNIFTSKSELQFMNSMLGIVYDKVKKENFDSSCIHMLRLISCIIEECSICIDSLLFSYHIRNGLHIEDNLFFENINKLITHVNCLVQSANFCNNECTKNSPFSDFLCVFFCILQNILQAVLNQDGELHLCGLDSSERHENLWSHESLSRFPNIPWMKFRKNEEMNREAKNMVRNILDLSLNFLDHNSSPLHEKVIPIMSHIAIQGTNEERENYLYVKYVEVLFSLCFYNEEVCKEYFTVELIKIIEKHYLELDKNKQCESVKKKEGHNLLKLYYFGILYTFIKINLNNENVNILLPFVNYIIQHELKKKIFLLENKFFYLLFLKFLNMSLLNNLYDFKKFVQGISFLHFLKIARGLVLNILLQWVERDSSLELIKTHVKKNKQIFHILLEFWVHIQVVHRKSGTNMLATSLKWKNVLYTIHYIFKRLTNGFTDYLNYFSENEDLLNNFKCVMTFQERTVLEIYSGIRQDIEANRMIILEKDRNCLNDKIKTLEEKIEQMEKRLHVASEARYQKNVNALENYYNYVRGEG</sequence>
<keyword evidence="1" id="KW-0175">Coiled coil</keyword>
<proteinExistence type="predicted"/>
<reference evidence="3" key="1">
    <citation type="submission" date="2017-04" db="EMBL/GenBank/DDBJ databases">
        <title>Plasmodium gonderi genome.</title>
        <authorList>
            <person name="Arisue N."/>
            <person name="Honma H."/>
            <person name="Kawai S."/>
            <person name="Tougan T."/>
            <person name="Tanabe K."/>
            <person name="Horii T."/>
        </authorList>
    </citation>
    <scope>NUCLEOTIDE SEQUENCE [LARGE SCALE GENOMIC DNA]</scope>
    <source>
        <strain evidence="3">ATCC 30045</strain>
    </source>
</reference>
<gene>
    <name evidence="2" type="ORF">PGO_093990</name>
</gene>
<dbReference type="AlphaFoldDB" id="A0A1Y1JF84"/>
<dbReference type="GeneID" id="39747917"/>
<feature type="coiled-coil region" evidence="1">
    <location>
        <begin position="733"/>
        <end position="767"/>
    </location>
</feature>
<dbReference type="EMBL" id="BDQF01000010">
    <property type="protein sequence ID" value="GAW81199.1"/>
    <property type="molecule type" value="Genomic_DNA"/>
</dbReference>
<evidence type="ECO:0000256" key="1">
    <source>
        <dbReference type="SAM" id="Coils"/>
    </source>
</evidence>
<evidence type="ECO:0000313" key="3">
    <source>
        <dbReference type="Proteomes" id="UP000195521"/>
    </source>
</evidence>
<dbReference type="OrthoDB" id="377382at2759"/>